<reference evidence="1 2" key="1">
    <citation type="submission" date="2013-06" db="EMBL/GenBank/DDBJ databases">
        <title>The Genome Sequence of Acinetobacter rudis CIP 110305.</title>
        <authorList>
            <consortium name="The Broad Institute Genome Sequencing Platform"/>
            <consortium name="The Broad Institute Genome Sequencing Center for Infectious Disease"/>
            <person name="Cerqueira G."/>
            <person name="Feldgarden M."/>
            <person name="Courvalin P."/>
            <person name="Perichon B."/>
            <person name="Grillot-Courvalin C."/>
            <person name="Clermont D."/>
            <person name="Rocha E."/>
            <person name="Yoon E.-J."/>
            <person name="Nemec A."/>
            <person name="Young S.K."/>
            <person name="Zeng Q."/>
            <person name="Gargeya S."/>
            <person name="Fitzgerald M."/>
            <person name="Abouelleil A."/>
            <person name="Alvarado L."/>
            <person name="Berlin A.M."/>
            <person name="Chapman S.B."/>
            <person name="Dewar J."/>
            <person name="Goldberg J."/>
            <person name="Griggs A."/>
            <person name="Gujja S."/>
            <person name="Hansen M."/>
            <person name="Howarth C."/>
            <person name="Imamovic A."/>
            <person name="Larimer J."/>
            <person name="McCowan C."/>
            <person name="Murphy C."/>
            <person name="Pearson M."/>
            <person name="Priest M."/>
            <person name="Roberts A."/>
            <person name="Saif S."/>
            <person name="Shea T."/>
            <person name="Sykes S."/>
            <person name="Wortman J."/>
            <person name="Nusbaum C."/>
            <person name="Birren B."/>
        </authorList>
    </citation>
    <scope>NUCLEOTIDE SEQUENCE [LARGE SCALE GENOMIC DNA]</scope>
    <source>
        <strain evidence="1 2">CIP 110305</strain>
    </source>
</reference>
<dbReference type="EMBL" id="ATGI01000038">
    <property type="protein sequence ID" value="EPF70442.1"/>
    <property type="molecule type" value="Genomic_DNA"/>
</dbReference>
<dbReference type="AlphaFoldDB" id="S3MS48"/>
<evidence type="ECO:0000313" key="2">
    <source>
        <dbReference type="Proteomes" id="UP000014568"/>
    </source>
</evidence>
<dbReference type="PATRIC" id="fig|421052.3.peg.3401"/>
<dbReference type="STRING" id="632955.GCA_000829675_01529"/>
<comment type="caution">
    <text evidence="1">The sequence shown here is derived from an EMBL/GenBank/DDBJ whole genome shotgun (WGS) entry which is preliminary data.</text>
</comment>
<gene>
    <name evidence="1" type="ORF">F945_03468</name>
</gene>
<accession>S3MS48</accession>
<protein>
    <submittedName>
        <fullName evidence="1">Uncharacterized protein</fullName>
    </submittedName>
</protein>
<dbReference type="HOGENOM" id="CLU_2821331_0_0_6"/>
<dbReference type="Proteomes" id="UP000014568">
    <property type="component" value="Unassembled WGS sequence"/>
</dbReference>
<name>S3MS48_9GAMM</name>
<evidence type="ECO:0000313" key="1">
    <source>
        <dbReference type="EMBL" id="EPF70442.1"/>
    </source>
</evidence>
<keyword evidence="2" id="KW-1185">Reference proteome</keyword>
<sequence length="66" mass="7806">MKNPRFTRGFFLPKSKITLPNPDQPQLHMIKYQSVDFYPTQPNESHSFKPIKNYPQENCLHLSKTT</sequence>
<proteinExistence type="predicted"/>
<organism evidence="1 2">
    <name type="scientific">Acinetobacter rudis CIP 110305</name>
    <dbReference type="NCBI Taxonomy" id="421052"/>
    <lineage>
        <taxon>Bacteria</taxon>
        <taxon>Pseudomonadati</taxon>
        <taxon>Pseudomonadota</taxon>
        <taxon>Gammaproteobacteria</taxon>
        <taxon>Moraxellales</taxon>
        <taxon>Moraxellaceae</taxon>
        <taxon>Acinetobacter</taxon>
    </lineage>
</organism>